<dbReference type="InterPro" id="IPR036388">
    <property type="entry name" value="WH-like_DNA-bd_sf"/>
</dbReference>
<evidence type="ECO:0000313" key="7">
    <source>
        <dbReference type="EMBL" id="OWT58951.1"/>
    </source>
</evidence>
<dbReference type="OrthoDB" id="8587114at2"/>
<dbReference type="AlphaFoldDB" id="A0A225MHG7"/>
<sequence>MDFRQLKAFLTVAETGNVTRAAQLLNIVQPAVSRQIRLLEEDLGTQLFERGRHGMALTEAGKALVEYGQRAMLELERARTVLKSSETRISGLVTVGLLPSTSDILASALVTAVAQQHPGIRVRIAMGYAGTLLRWLEAGEVDTALLYQAERSSEIQTTPLIQEPLWVVGPRDSGFKRNKPVPLSKLVGRKFILPSAPHGIRTLVEHACRAADVSLDLSAETNALSVQRSLVLGGHGLTILPPIAVAEDLAQGRLSGAPITDPDITRTIVLALPSNRSTGRHIRSVVDILEQEMQRGVRSGLWPESRWLAG</sequence>
<dbReference type="FunFam" id="1.10.10.10:FF:000001">
    <property type="entry name" value="LysR family transcriptional regulator"/>
    <property type="match status" value="1"/>
</dbReference>
<dbReference type="PRINTS" id="PR00039">
    <property type="entry name" value="HTHLYSR"/>
</dbReference>
<dbReference type="PANTHER" id="PTHR30293">
    <property type="entry name" value="TRANSCRIPTIONAL REGULATORY PROTEIN NAC-RELATED"/>
    <property type="match status" value="1"/>
</dbReference>
<evidence type="ECO:0000256" key="3">
    <source>
        <dbReference type="ARBA" id="ARBA00023125"/>
    </source>
</evidence>
<dbReference type="CDD" id="cd08433">
    <property type="entry name" value="PBP2_Nac"/>
    <property type="match status" value="1"/>
</dbReference>
<dbReference type="Gene3D" id="3.40.190.10">
    <property type="entry name" value="Periplasmic binding protein-like II"/>
    <property type="match status" value="2"/>
</dbReference>
<dbReference type="GO" id="GO:2000142">
    <property type="term" value="P:regulation of DNA-templated transcription initiation"/>
    <property type="evidence" value="ECO:0007669"/>
    <property type="project" value="TreeGrafter"/>
</dbReference>
<dbReference type="PANTHER" id="PTHR30293:SF0">
    <property type="entry name" value="NITROGEN ASSIMILATION REGULATORY PROTEIN NAC"/>
    <property type="match status" value="1"/>
</dbReference>
<evidence type="ECO:0000256" key="4">
    <source>
        <dbReference type="ARBA" id="ARBA00023159"/>
    </source>
</evidence>
<evidence type="ECO:0000313" key="8">
    <source>
        <dbReference type="Proteomes" id="UP000214603"/>
    </source>
</evidence>
<dbReference type="Proteomes" id="UP000214603">
    <property type="component" value="Unassembled WGS sequence"/>
</dbReference>
<evidence type="ECO:0000259" key="6">
    <source>
        <dbReference type="PROSITE" id="PS50931"/>
    </source>
</evidence>
<proteinExistence type="inferred from homology"/>
<keyword evidence="2" id="KW-0805">Transcription regulation</keyword>
<dbReference type="InterPro" id="IPR005119">
    <property type="entry name" value="LysR_subst-bd"/>
</dbReference>
<evidence type="ECO:0000256" key="5">
    <source>
        <dbReference type="ARBA" id="ARBA00023163"/>
    </source>
</evidence>
<dbReference type="PROSITE" id="PS50931">
    <property type="entry name" value="HTH_LYSR"/>
    <property type="match status" value="1"/>
</dbReference>
<keyword evidence="3" id="KW-0238">DNA-binding</keyword>
<reference evidence="8" key="1">
    <citation type="submission" date="2017-06" db="EMBL/GenBank/DDBJ databases">
        <title>Herbaspirillum phytohormonus sp. nov., isolated from the root nodule of Robinia pseudoacacia in lead-zinc mine.</title>
        <authorList>
            <person name="Fan M."/>
            <person name="Lin Y."/>
        </authorList>
    </citation>
    <scope>NUCLEOTIDE SEQUENCE [LARGE SCALE GENOMIC DNA]</scope>
    <source>
        <strain evidence="8">SC-089</strain>
    </source>
</reference>
<dbReference type="RefSeq" id="WP_088603682.1">
    <property type="nucleotide sequence ID" value="NZ_NJIH01000007.1"/>
</dbReference>
<evidence type="ECO:0000256" key="2">
    <source>
        <dbReference type="ARBA" id="ARBA00023015"/>
    </source>
</evidence>
<dbReference type="SUPFAM" id="SSF53850">
    <property type="entry name" value="Periplasmic binding protein-like II"/>
    <property type="match status" value="1"/>
</dbReference>
<evidence type="ECO:0000256" key="1">
    <source>
        <dbReference type="ARBA" id="ARBA00009437"/>
    </source>
</evidence>
<organism evidence="7 8">
    <name type="scientific">Candidimonas nitroreducens</name>
    <dbReference type="NCBI Taxonomy" id="683354"/>
    <lineage>
        <taxon>Bacteria</taxon>
        <taxon>Pseudomonadati</taxon>
        <taxon>Pseudomonadota</taxon>
        <taxon>Betaproteobacteria</taxon>
        <taxon>Burkholderiales</taxon>
        <taxon>Alcaligenaceae</taxon>
        <taxon>Candidimonas</taxon>
    </lineage>
</organism>
<dbReference type="Pfam" id="PF00126">
    <property type="entry name" value="HTH_1"/>
    <property type="match status" value="1"/>
</dbReference>
<dbReference type="EMBL" id="NJIH01000007">
    <property type="protein sequence ID" value="OWT58951.1"/>
    <property type="molecule type" value="Genomic_DNA"/>
</dbReference>
<dbReference type="GO" id="GO:0003677">
    <property type="term" value="F:DNA binding"/>
    <property type="evidence" value="ECO:0007669"/>
    <property type="project" value="UniProtKB-KW"/>
</dbReference>
<gene>
    <name evidence="7" type="ORF">CEY11_12180</name>
</gene>
<accession>A0A225MHG7</accession>
<dbReference type="Pfam" id="PF03466">
    <property type="entry name" value="LysR_substrate"/>
    <property type="match status" value="1"/>
</dbReference>
<feature type="domain" description="HTH lysR-type" evidence="6">
    <location>
        <begin position="1"/>
        <end position="58"/>
    </location>
</feature>
<dbReference type="InterPro" id="IPR000847">
    <property type="entry name" value="LysR_HTH_N"/>
</dbReference>
<dbReference type="SUPFAM" id="SSF46785">
    <property type="entry name" value="Winged helix' DNA-binding domain"/>
    <property type="match status" value="1"/>
</dbReference>
<dbReference type="Gene3D" id="1.10.10.10">
    <property type="entry name" value="Winged helix-like DNA-binding domain superfamily/Winged helix DNA-binding domain"/>
    <property type="match status" value="1"/>
</dbReference>
<name>A0A225MHG7_9BURK</name>
<dbReference type="InterPro" id="IPR036390">
    <property type="entry name" value="WH_DNA-bd_sf"/>
</dbReference>
<keyword evidence="8" id="KW-1185">Reference proteome</keyword>
<dbReference type="GO" id="GO:0003700">
    <property type="term" value="F:DNA-binding transcription factor activity"/>
    <property type="evidence" value="ECO:0007669"/>
    <property type="project" value="InterPro"/>
</dbReference>
<protein>
    <submittedName>
        <fullName evidence="7">LysR family transcriptional regulator</fullName>
    </submittedName>
</protein>
<comment type="caution">
    <text evidence="7">The sequence shown here is derived from an EMBL/GenBank/DDBJ whole genome shotgun (WGS) entry which is preliminary data.</text>
</comment>
<keyword evidence="4" id="KW-0010">Activator</keyword>
<comment type="similarity">
    <text evidence="1">Belongs to the LysR transcriptional regulatory family.</text>
</comment>
<keyword evidence="5" id="KW-0804">Transcription</keyword>